<evidence type="ECO:0000256" key="18">
    <source>
        <dbReference type="SAM" id="Phobius"/>
    </source>
</evidence>
<dbReference type="InterPro" id="IPR013767">
    <property type="entry name" value="PAS_fold"/>
</dbReference>
<protein>
    <recommendedName>
        <fullName evidence="15">Sensory/regulatory protein RpfC</fullName>
        <ecNumber evidence="3">2.7.13.3</ecNumber>
    </recommendedName>
</protein>
<evidence type="ECO:0000259" key="22">
    <source>
        <dbReference type="PROSITE" id="PS50113"/>
    </source>
</evidence>
<keyword evidence="5 17" id="KW-0597">Phosphoprotein</keyword>
<dbReference type="SMART" id="SM00388">
    <property type="entry name" value="HisKA"/>
    <property type="match status" value="1"/>
</dbReference>
<evidence type="ECO:0000256" key="11">
    <source>
        <dbReference type="ARBA" id="ARBA00022989"/>
    </source>
</evidence>
<feature type="modified residue" description="4-aspartylphosphate" evidence="17">
    <location>
        <position position="1009"/>
    </location>
</feature>
<keyword evidence="7 18" id="KW-0812">Transmembrane</keyword>
<dbReference type="PRINTS" id="PR00344">
    <property type="entry name" value="BCTRLSENSOR"/>
</dbReference>
<feature type="domain" description="HAMP" evidence="23">
    <location>
        <begin position="356"/>
        <end position="408"/>
    </location>
</feature>
<dbReference type="Pfam" id="PF02518">
    <property type="entry name" value="HATPase_c"/>
    <property type="match status" value="1"/>
</dbReference>
<dbReference type="SUPFAM" id="SSF47226">
    <property type="entry name" value="Histidine-containing phosphotransfer domain, HPT domain"/>
    <property type="match status" value="1"/>
</dbReference>
<evidence type="ECO:0000259" key="24">
    <source>
        <dbReference type="PROSITE" id="PS50894"/>
    </source>
</evidence>
<dbReference type="InterPro" id="IPR004358">
    <property type="entry name" value="Sig_transdc_His_kin-like_C"/>
</dbReference>
<keyword evidence="4" id="KW-1003">Cell membrane</keyword>
<feature type="modified residue" description="Phosphohistidine" evidence="16">
    <location>
        <position position="1155"/>
    </location>
</feature>
<dbReference type="EMBL" id="SIHJ01000001">
    <property type="protein sequence ID" value="TWT37001.1"/>
    <property type="molecule type" value="Genomic_DNA"/>
</dbReference>
<evidence type="ECO:0000256" key="6">
    <source>
        <dbReference type="ARBA" id="ARBA00022679"/>
    </source>
</evidence>
<dbReference type="PANTHER" id="PTHR45339:SF1">
    <property type="entry name" value="HYBRID SIGNAL TRANSDUCTION HISTIDINE KINASE J"/>
    <property type="match status" value="1"/>
</dbReference>
<dbReference type="SMART" id="SM00387">
    <property type="entry name" value="HATPase_c"/>
    <property type="match status" value="1"/>
</dbReference>
<evidence type="ECO:0000259" key="20">
    <source>
        <dbReference type="PROSITE" id="PS50110"/>
    </source>
</evidence>
<dbReference type="InterPro" id="IPR035965">
    <property type="entry name" value="PAS-like_dom_sf"/>
</dbReference>
<dbReference type="Pfam" id="PF00072">
    <property type="entry name" value="Response_reg"/>
    <property type="match status" value="2"/>
</dbReference>
<dbReference type="EC" id="2.7.13.3" evidence="3"/>
<dbReference type="Gene3D" id="1.20.120.160">
    <property type="entry name" value="HPT domain"/>
    <property type="match status" value="1"/>
</dbReference>
<dbReference type="InterPro" id="IPR000700">
    <property type="entry name" value="PAS-assoc_C"/>
</dbReference>
<dbReference type="Pfam" id="PF00989">
    <property type="entry name" value="PAS"/>
    <property type="match status" value="1"/>
</dbReference>
<evidence type="ECO:0000256" key="14">
    <source>
        <dbReference type="ARBA" id="ARBA00064003"/>
    </source>
</evidence>
<dbReference type="Pfam" id="PF00512">
    <property type="entry name" value="HisKA"/>
    <property type="match status" value="1"/>
</dbReference>
<dbReference type="SUPFAM" id="SSF55874">
    <property type="entry name" value="ATPase domain of HSP90 chaperone/DNA topoisomerase II/histidine kinase"/>
    <property type="match status" value="1"/>
</dbReference>
<dbReference type="OrthoDB" id="9762493at2"/>
<dbReference type="CDD" id="cd06225">
    <property type="entry name" value="HAMP"/>
    <property type="match status" value="1"/>
</dbReference>
<dbReference type="FunFam" id="1.10.287.130:FF:000002">
    <property type="entry name" value="Two-component osmosensing histidine kinase"/>
    <property type="match status" value="1"/>
</dbReference>
<dbReference type="AlphaFoldDB" id="A0A5C5VFX5"/>
<feature type="transmembrane region" description="Helical" evidence="18">
    <location>
        <begin position="328"/>
        <end position="350"/>
    </location>
</feature>
<evidence type="ECO:0000313" key="26">
    <source>
        <dbReference type="Proteomes" id="UP000316714"/>
    </source>
</evidence>
<evidence type="ECO:0000256" key="15">
    <source>
        <dbReference type="ARBA" id="ARBA00068150"/>
    </source>
</evidence>
<feature type="domain" description="Response regulatory" evidence="20">
    <location>
        <begin position="960"/>
        <end position="1078"/>
    </location>
</feature>
<dbReference type="Proteomes" id="UP000316714">
    <property type="component" value="Unassembled WGS sequence"/>
</dbReference>
<evidence type="ECO:0000256" key="1">
    <source>
        <dbReference type="ARBA" id="ARBA00000085"/>
    </source>
</evidence>
<feature type="domain" description="PAS" evidence="21">
    <location>
        <begin position="420"/>
        <end position="472"/>
    </location>
</feature>
<keyword evidence="13 18" id="KW-0472">Membrane</keyword>
<keyword evidence="9 25" id="KW-0418">Kinase</keyword>
<evidence type="ECO:0000256" key="8">
    <source>
        <dbReference type="ARBA" id="ARBA00022741"/>
    </source>
</evidence>
<keyword evidence="26" id="KW-1185">Reference proteome</keyword>
<dbReference type="SMART" id="SM00304">
    <property type="entry name" value="HAMP"/>
    <property type="match status" value="1"/>
</dbReference>
<evidence type="ECO:0000259" key="21">
    <source>
        <dbReference type="PROSITE" id="PS50112"/>
    </source>
</evidence>
<dbReference type="PANTHER" id="PTHR45339">
    <property type="entry name" value="HYBRID SIGNAL TRANSDUCTION HISTIDINE KINASE J"/>
    <property type="match status" value="1"/>
</dbReference>
<evidence type="ECO:0000256" key="7">
    <source>
        <dbReference type="ARBA" id="ARBA00022692"/>
    </source>
</evidence>
<evidence type="ECO:0000256" key="10">
    <source>
        <dbReference type="ARBA" id="ARBA00022840"/>
    </source>
</evidence>
<evidence type="ECO:0000259" key="19">
    <source>
        <dbReference type="PROSITE" id="PS50109"/>
    </source>
</evidence>
<dbReference type="SMART" id="SM00448">
    <property type="entry name" value="REC"/>
    <property type="match status" value="2"/>
</dbReference>
<dbReference type="InterPro" id="IPR000014">
    <property type="entry name" value="PAS"/>
</dbReference>
<proteinExistence type="predicted"/>
<evidence type="ECO:0000256" key="3">
    <source>
        <dbReference type="ARBA" id="ARBA00012438"/>
    </source>
</evidence>
<dbReference type="InterPro" id="IPR003660">
    <property type="entry name" value="HAMP_dom"/>
</dbReference>
<dbReference type="SUPFAM" id="SSF52172">
    <property type="entry name" value="CheY-like"/>
    <property type="match status" value="2"/>
</dbReference>
<dbReference type="CDD" id="cd17546">
    <property type="entry name" value="REC_hyHK_CKI1_RcsC-like"/>
    <property type="match status" value="1"/>
</dbReference>
<dbReference type="PROSITE" id="PS50894">
    <property type="entry name" value="HPT"/>
    <property type="match status" value="1"/>
</dbReference>
<dbReference type="InterPro" id="IPR036097">
    <property type="entry name" value="HisK_dim/P_sf"/>
</dbReference>
<dbReference type="FunFam" id="3.30.565.10:FF:000010">
    <property type="entry name" value="Sensor histidine kinase RcsC"/>
    <property type="match status" value="1"/>
</dbReference>
<dbReference type="InterPro" id="IPR003594">
    <property type="entry name" value="HATPase_dom"/>
</dbReference>
<dbReference type="PROSITE" id="PS50112">
    <property type="entry name" value="PAS"/>
    <property type="match status" value="1"/>
</dbReference>
<dbReference type="PROSITE" id="PS50109">
    <property type="entry name" value="HIS_KIN"/>
    <property type="match status" value="1"/>
</dbReference>
<dbReference type="Pfam" id="PF00672">
    <property type="entry name" value="HAMP"/>
    <property type="match status" value="1"/>
</dbReference>
<dbReference type="RefSeq" id="WP_146564364.1">
    <property type="nucleotide sequence ID" value="NZ_SIHJ01000001.1"/>
</dbReference>
<keyword evidence="12" id="KW-0902">Two-component regulatory system</keyword>
<dbReference type="Gene3D" id="1.10.287.130">
    <property type="match status" value="1"/>
</dbReference>
<dbReference type="InterPro" id="IPR008207">
    <property type="entry name" value="Sig_transdc_His_kin_Hpt_dom"/>
</dbReference>
<accession>A0A5C5VFX5</accession>
<evidence type="ECO:0000256" key="13">
    <source>
        <dbReference type="ARBA" id="ARBA00023136"/>
    </source>
</evidence>
<dbReference type="SMART" id="SM00091">
    <property type="entry name" value="PAS"/>
    <property type="match status" value="1"/>
</dbReference>
<dbReference type="CDD" id="cd00082">
    <property type="entry name" value="HisKA"/>
    <property type="match status" value="1"/>
</dbReference>
<comment type="caution">
    <text evidence="25">The sequence shown here is derived from an EMBL/GenBank/DDBJ whole genome shotgun (WGS) entry which is preliminary data.</text>
</comment>
<dbReference type="InterPro" id="IPR001789">
    <property type="entry name" value="Sig_transdc_resp-reg_receiver"/>
</dbReference>
<dbReference type="PROSITE" id="PS50113">
    <property type="entry name" value="PAC"/>
    <property type="match status" value="1"/>
</dbReference>
<dbReference type="SUPFAM" id="SSF158472">
    <property type="entry name" value="HAMP domain-like"/>
    <property type="match status" value="1"/>
</dbReference>
<dbReference type="Gene3D" id="6.10.340.10">
    <property type="match status" value="1"/>
</dbReference>
<dbReference type="GO" id="GO:0000155">
    <property type="term" value="F:phosphorelay sensor kinase activity"/>
    <property type="evidence" value="ECO:0007669"/>
    <property type="project" value="InterPro"/>
</dbReference>
<dbReference type="Gene3D" id="3.30.565.10">
    <property type="entry name" value="Histidine kinase-like ATPase, C-terminal domain"/>
    <property type="match status" value="1"/>
</dbReference>
<dbReference type="Gene3D" id="3.30.450.20">
    <property type="entry name" value="PAS domain"/>
    <property type="match status" value="1"/>
</dbReference>
<comment type="subcellular location">
    <subcellularLocation>
        <location evidence="2">Cell membrane</location>
        <topology evidence="2">Multi-pass membrane protein</topology>
    </subcellularLocation>
</comment>
<dbReference type="GO" id="GO:0005524">
    <property type="term" value="F:ATP binding"/>
    <property type="evidence" value="ECO:0007669"/>
    <property type="project" value="UniProtKB-KW"/>
</dbReference>
<evidence type="ECO:0000256" key="12">
    <source>
        <dbReference type="ARBA" id="ARBA00023012"/>
    </source>
</evidence>
<dbReference type="NCBIfam" id="TIGR00229">
    <property type="entry name" value="sensory_box"/>
    <property type="match status" value="1"/>
</dbReference>
<dbReference type="PROSITE" id="PS50885">
    <property type="entry name" value="HAMP"/>
    <property type="match status" value="1"/>
</dbReference>
<dbReference type="InterPro" id="IPR005467">
    <property type="entry name" value="His_kinase_dom"/>
</dbReference>
<dbReference type="InterPro" id="IPR003661">
    <property type="entry name" value="HisK_dim/P_dom"/>
</dbReference>
<evidence type="ECO:0000256" key="16">
    <source>
        <dbReference type="PROSITE-ProRule" id="PRU00110"/>
    </source>
</evidence>
<feature type="domain" description="Histidine kinase" evidence="19">
    <location>
        <begin position="565"/>
        <end position="789"/>
    </location>
</feature>
<organism evidence="25 26">
    <name type="scientific">Posidoniimonas corsicana</name>
    <dbReference type="NCBI Taxonomy" id="1938618"/>
    <lineage>
        <taxon>Bacteria</taxon>
        <taxon>Pseudomonadati</taxon>
        <taxon>Planctomycetota</taxon>
        <taxon>Planctomycetia</taxon>
        <taxon>Pirellulales</taxon>
        <taxon>Lacipirellulaceae</taxon>
        <taxon>Posidoniimonas</taxon>
    </lineage>
</organism>
<dbReference type="SUPFAM" id="SSF55785">
    <property type="entry name" value="PYP-like sensor domain (PAS domain)"/>
    <property type="match status" value="1"/>
</dbReference>
<keyword evidence="10" id="KW-0067">ATP-binding</keyword>
<dbReference type="Gene3D" id="3.40.50.2300">
    <property type="match status" value="2"/>
</dbReference>
<feature type="domain" description="HPt" evidence="24">
    <location>
        <begin position="1113"/>
        <end position="1220"/>
    </location>
</feature>
<dbReference type="InterPro" id="IPR036890">
    <property type="entry name" value="HATPase_C_sf"/>
</dbReference>
<feature type="modified residue" description="4-aspartylphosphate" evidence="17">
    <location>
        <position position="863"/>
    </location>
</feature>
<dbReference type="CDD" id="cd16922">
    <property type="entry name" value="HATPase_EvgS-ArcB-TorS-like"/>
    <property type="match status" value="1"/>
</dbReference>
<dbReference type="PROSITE" id="PS50110">
    <property type="entry name" value="RESPONSE_REGULATORY"/>
    <property type="match status" value="2"/>
</dbReference>
<name>A0A5C5VFX5_9BACT</name>
<evidence type="ECO:0000256" key="17">
    <source>
        <dbReference type="PROSITE-ProRule" id="PRU00169"/>
    </source>
</evidence>
<sequence>MEPGEQQPLAEAPAAAASRGEGSLRIELRRSHLTVASFGLLSLVAMLWLAMWLNAVVWTLATETGPTLRESMRARAAVQRSLAALRGWIVLGDPELKGIRRRAWTDDIEPSLAELRKSSSEWPRPGLGDKLDELQRVLVRLRDAQWWIEELAQTPGNNPARSTLTREVEPIARVVFQAVTDCINLEKGLPEAGRKEMLAAMADIRGFFSLSRSLLAARIEGDASAESAAFYDATGLVNHRIRYLHGVADQLTSTQQGLLGVIASEVRAYESLAAQALAATSAEDSNLAQSRLADDAIPLANRASDLLEEITAQMSAKVDDQTRLLSNYASAAVVTATTLLMCMGLVALVVSDRRARRLARPIVDLSLATEQLAGGELSDDLPVQTDDEIGRLTGAFNQMRRTLVARDEALAAADRDQRILESRLRATVESSPIAMVMINDQGLIVLVNAEAERMFGYSRDSLKGEPVELLMPGRFHASHRRQVQGFFNRPRSQQMGDGRELRGVRSDGREFPIEVGLNPVITDEGILVLSAILDITDRRKAEDALVKSREQALQASRAKSEFLANMSHEIRTPMNAVIGLTELVLGSNLDATQRDHLDTVLSSADALLDIINDILDFSKIEAGKLELEAIDFDVRNLVGDTLKTLSLRAHERGVEVAFRVDPAVPQTLVGDPTRLRQVLVNLVGNSLKFTDSGHIRIDVAPTGPVGPDDGSVELLFAVEDTGIGIAEEKLSSIFDAFEQADSSSSRRHGGTGLGLAISTRIVRQMGGEIWAESVLGAGSTFRFRAPFGVGTSPPALPTPLAGSELRGRRALLVDDNATNRLILTEMLEGFGLRVAVAEDGRHALEFLAAADGEGEPYSIVLSDVQMPGINGFQLAARIDEAEHTQGLPVILLDSSGRAADEASQEASSIAARLSKPVKQSELRDAILRALTPVAGLDERANDPAGLSDASGDQPRRRDLKILLAEDSLPNQKLALALLRREGHEVVVAENGREAVDVSAAQRFDLVLMDVQMPEMDGFAATAAIRLREQQGAARLPIVAMTAHALAGYRERCLEAGMDEYLAKPIRAHQLLGVIDKVVGAQLPTDAAPVAVQAELTDNGDLPWDELLAQVGGDRETLQEIASAYAAEIRATIDGIAAAVSSRDAGDLDSVGRHIHKLKNALRFFQRRQMVSVAEEVESLAEAPNRRDCRTEFGRLRLDALALADAIDLYCSEGSREAEPV</sequence>
<dbReference type="InterPro" id="IPR011006">
    <property type="entry name" value="CheY-like_superfamily"/>
</dbReference>
<feature type="transmembrane region" description="Helical" evidence="18">
    <location>
        <begin position="33"/>
        <end position="61"/>
    </location>
</feature>
<dbReference type="GO" id="GO:0005886">
    <property type="term" value="C:plasma membrane"/>
    <property type="evidence" value="ECO:0007669"/>
    <property type="project" value="UniProtKB-SubCell"/>
</dbReference>
<evidence type="ECO:0000259" key="23">
    <source>
        <dbReference type="PROSITE" id="PS50885"/>
    </source>
</evidence>
<evidence type="ECO:0000256" key="9">
    <source>
        <dbReference type="ARBA" id="ARBA00022777"/>
    </source>
</evidence>
<evidence type="ECO:0000256" key="5">
    <source>
        <dbReference type="ARBA" id="ARBA00022553"/>
    </source>
</evidence>
<keyword evidence="11 18" id="KW-1133">Transmembrane helix</keyword>
<feature type="domain" description="PAC" evidence="22">
    <location>
        <begin position="497"/>
        <end position="547"/>
    </location>
</feature>
<dbReference type="Pfam" id="PF01627">
    <property type="entry name" value="Hpt"/>
    <property type="match status" value="1"/>
</dbReference>
<gene>
    <name evidence="25" type="primary">barA_1</name>
    <name evidence="25" type="ORF">KOR34_19470</name>
</gene>
<comment type="catalytic activity">
    <reaction evidence="1">
        <text>ATP + protein L-histidine = ADP + protein N-phospho-L-histidine.</text>
        <dbReference type="EC" id="2.7.13.3"/>
    </reaction>
</comment>
<dbReference type="GO" id="GO:0006355">
    <property type="term" value="P:regulation of DNA-templated transcription"/>
    <property type="evidence" value="ECO:0007669"/>
    <property type="project" value="InterPro"/>
</dbReference>
<dbReference type="SUPFAM" id="SSF47384">
    <property type="entry name" value="Homodimeric domain of signal transducing histidine kinase"/>
    <property type="match status" value="1"/>
</dbReference>
<evidence type="ECO:0000256" key="4">
    <source>
        <dbReference type="ARBA" id="ARBA00022475"/>
    </source>
</evidence>
<reference evidence="25 26" key="1">
    <citation type="submission" date="2019-02" db="EMBL/GenBank/DDBJ databases">
        <title>Deep-cultivation of Planctomycetes and their phenomic and genomic characterization uncovers novel biology.</title>
        <authorList>
            <person name="Wiegand S."/>
            <person name="Jogler M."/>
            <person name="Boedeker C."/>
            <person name="Pinto D."/>
            <person name="Vollmers J."/>
            <person name="Rivas-Marin E."/>
            <person name="Kohn T."/>
            <person name="Peeters S.H."/>
            <person name="Heuer A."/>
            <person name="Rast P."/>
            <person name="Oberbeckmann S."/>
            <person name="Bunk B."/>
            <person name="Jeske O."/>
            <person name="Meyerdierks A."/>
            <person name="Storesund J.E."/>
            <person name="Kallscheuer N."/>
            <person name="Luecker S."/>
            <person name="Lage O.M."/>
            <person name="Pohl T."/>
            <person name="Merkel B.J."/>
            <person name="Hornburger P."/>
            <person name="Mueller R.-W."/>
            <person name="Bruemmer F."/>
            <person name="Labrenz M."/>
            <person name="Spormann A.M."/>
            <person name="Op Den Camp H."/>
            <person name="Overmann J."/>
            <person name="Amann R."/>
            <person name="Jetten M.S.M."/>
            <person name="Mascher T."/>
            <person name="Medema M.H."/>
            <person name="Devos D.P."/>
            <person name="Kaster A.-K."/>
            <person name="Ovreas L."/>
            <person name="Rohde M."/>
            <person name="Galperin M.Y."/>
            <person name="Jogler C."/>
        </authorList>
    </citation>
    <scope>NUCLEOTIDE SEQUENCE [LARGE SCALE GENOMIC DNA]</scope>
    <source>
        <strain evidence="25 26">KOR34</strain>
    </source>
</reference>
<feature type="domain" description="Response regulatory" evidence="20">
    <location>
        <begin position="809"/>
        <end position="930"/>
    </location>
</feature>
<dbReference type="InterPro" id="IPR036641">
    <property type="entry name" value="HPT_dom_sf"/>
</dbReference>
<keyword evidence="8" id="KW-0547">Nucleotide-binding</keyword>
<evidence type="ECO:0000313" key="25">
    <source>
        <dbReference type="EMBL" id="TWT37001.1"/>
    </source>
</evidence>
<comment type="subunit">
    <text evidence="14">At low DSF concentrations, interacts with RpfF.</text>
</comment>
<dbReference type="CDD" id="cd00130">
    <property type="entry name" value="PAS"/>
    <property type="match status" value="1"/>
</dbReference>
<keyword evidence="6 25" id="KW-0808">Transferase</keyword>
<evidence type="ECO:0000256" key="2">
    <source>
        <dbReference type="ARBA" id="ARBA00004651"/>
    </source>
</evidence>